<comment type="caution">
    <text evidence="1">The sequence shown here is derived from an EMBL/GenBank/DDBJ whole genome shotgun (WGS) entry which is preliminary data.</text>
</comment>
<protein>
    <submittedName>
        <fullName evidence="1">Uncharacterized protein</fullName>
    </submittedName>
</protein>
<sequence>MYLDFNKFNYRLVPDNEQAAYIQRDKLAYEEILKKWLDNNIKEIVERKWEIEEILFFEDSSDFIKLLKEAEALYEFGFYPKSPAKL</sequence>
<evidence type="ECO:0000313" key="2">
    <source>
        <dbReference type="Proteomes" id="UP000310636"/>
    </source>
</evidence>
<accession>A0A4S4BPD9</accession>
<dbReference type="AlphaFoldDB" id="A0A4S4BPD9"/>
<organism evidence="1 2">
    <name type="scientific">Cohnella fermenti</name>
    <dbReference type="NCBI Taxonomy" id="2565925"/>
    <lineage>
        <taxon>Bacteria</taxon>
        <taxon>Bacillati</taxon>
        <taxon>Bacillota</taxon>
        <taxon>Bacilli</taxon>
        <taxon>Bacillales</taxon>
        <taxon>Paenibacillaceae</taxon>
        <taxon>Cohnella</taxon>
    </lineage>
</organism>
<evidence type="ECO:0000313" key="1">
    <source>
        <dbReference type="EMBL" id="THF74427.1"/>
    </source>
</evidence>
<dbReference type="RefSeq" id="WP_136372682.1">
    <property type="nucleotide sequence ID" value="NZ_SSOB01000041.1"/>
</dbReference>
<dbReference type="EMBL" id="SSOB01000041">
    <property type="protein sequence ID" value="THF74427.1"/>
    <property type="molecule type" value="Genomic_DNA"/>
</dbReference>
<dbReference type="Proteomes" id="UP000310636">
    <property type="component" value="Unassembled WGS sequence"/>
</dbReference>
<dbReference type="OrthoDB" id="2678555at2"/>
<gene>
    <name evidence="1" type="ORF">E6C55_25635</name>
</gene>
<name>A0A4S4BPD9_9BACL</name>
<proteinExistence type="predicted"/>
<reference evidence="1 2" key="1">
    <citation type="submission" date="2019-04" db="EMBL/GenBank/DDBJ databases">
        <title>Cohnella sp. nov. isolated from preserved vegetables.</title>
        <authorList>
            <person name="Lin S.-Y."/>
            <person name="Hung M.-H."/>
            <person name="Young C.-C."/>
        </authorList>
    </citation>
    <scope>NUCLEOTIDE SEQUENCE [LARGE SCALE GENOMIC DNA]</scope>
    <source>
        <strain evidence="1 2">CC-MHH1044</strain>
    </source>
</reference>
<keyword evidence="2" id="KW-1185">Reference proteome</keyword>